<feature type="chain" id="PRO_5046347796" description="Lysozyme inhibitor LprI N-terminal domain-containing protein" evidence="1">
    <location>
        <begin position="26"/>
        <end position="206"/>
    </location>
</feature>
<organism evidence="2 3">
    <name type="scientific">Chromobacterium subtsugae</name>
    <dbReference type="NCBI Taxonomy" id="251747"/>
    <lineage>
        <taxon>Bacteria</taxon>
        <taxon>Pseudomonadati</taxon>
        <taxon>Pseudomonadota</taxon>
        <taxon>Betaproteobacteria</taxon>
        <taxon>Neisseriales</taxon>
        <taxon>Chromobacteriaceae</taxon>
        <taxon>Chromobacterium</taxon>
    </lineage>
</organism>
<dbReference type="GeneID" id="89684275"/>
<protein>
    <recommendedName>
        <fullName evidence="4">Lysozyme inhibitor LprI N-terminal domain-containing protein</fullName>
    </recommendedName>
</protein>
<feature type="signal peptide" evidence="1">
    <location>
        <begin position="1"/>
        <end position="25"/>
    </location>
</feature>
<proteinExistence type="predicted"/>
<evidence type="ECO:0000256" key="1">
    <source>
        <dbReference type="SAM" id="SignalP"/>
    </source>
</evidence>
<dbReference type="InterPro" id="IPR052755">
    <property type="entry name" value="Lysozyme_Inhibitor_LprI"/>
</dbReference>
<evidence type="ECO:0000313" key="2">
    <source>
        <dbReference type="EMBL" id="MBW8288828.1"/>
    </source>
</evidence>
<gene>
    <name evidence="2" type="ORF">KIF53_14420</name>
</gene>
<name>A0ABS7FFH5_9NEIS</name>
<keyword evidence="3" id="KW-1185">Reference proteome</keyword>
<accession>A0ABS7FFH5</accession>
<dbReference type="PANTHER" id="PTHR37549">
    <property type="entry name" value="LIPOPROTEIN LPRI"/>
    <property type="match status" value="1"/>
</dbReference>
<evidence type="ECO:0000313" key="3">
    <source>
        <dbReference type="Proteomes" id="UP000711178"/>
    </source>
</evidence>
<keyword evidence="1" id="KW-0732">Signal</keyword>
<dbReference type="Proteomes" id="UP000711178">
    <property type="component" value="Unassembled WGS sequence"/>
</dbReference>
<sequence>MHAAIQASRLALPLMALLAAVPARAMDCAAPRLSGAETWICATPALLMADMSLNDSYRIAALLAPSRPALRREQQAWLRAREQCRDQRCLRQSYVDRARQLRARIRDWAQPCAVDPRRILGDWESIRSGTFDQFQLAPGHRFHSWLHQRPEFNDKPWTFAASDCRLSIGAGRDGIAFAFLLAQPRPDRLILIDSGSLDAQLYKKLR</sequence>
<dbReference type="EMBL" id="JAHDTB010000012">
    <property type="protein sequence ID" value="MBW8288828.1"/>
    <property type="molecule type" value="Genomic_DNA"/>
</dbReference>
<dbReference type="RefSeq" id="WP_043576996.1">
    <property type="nucleotide sequence ID" value="NZ_CP142381.1"/>
</dbReference>
<dbReference type="PANTHER" id="PTHR37549:SF1">
    <property type="entry name" value="LIPOPROTEIN LPRI"/>
    <property type="match status" value="1"/>
</dbReference>
<reference evidence="2 3" key="1">
    <citation type="submission" date="2021-05" db="EMBL/GenBank/DDBJ databases">
        <title>Draft Whole Genome Sequencing Of Biosensor Chromobacterium violaceum Strain CV026 Reveals A Regulatory RNA In Chromobacterium violaceum Phenotype Regulatory Network.</title>
        <authorList>
            <person name="Hong K.W."/>
            <person name="Chan K.G."/>
            <person name="Chang C.-Y."/>
        </authorList>
    </citation>
    <scope>NUCLEOTIDE SEQUENCE [LARGE SCALE GENOMIC DNA]</scope>
    <source>
        <strain evidence="2 3">ATCC 31532</strain>
    </source>
</reference>
<evidence type="ECO:0008006" key="4">
    <source>
        <dbReference type="Google" id="ProtNLM"/>
    </source>
</evidence>
<comment type="caution">
    <text evidence="2">The sequence shown here is derived from an EMBL/GenBank/DDBJ whole genome shotgun (WGS) entry which is preliminary data.</text>
</comment>